<reference evidence="9" key="1">
    <citation type="submission" date="2016-11" db="EMBL/GenBank/DDBJ databases">
        <authorList>
            <person name="Varghese N."/>
            <person name="Submissions S."/>
        </authorList>
    </citation>
    <scope>NUCLEOTIDE SEQUENCE [LARGE SCALE GENOMIC DNA]</scope>
    <source>
        <strain evidence="9">DSM 2635</strain>
    </source>
</reference>
<dbReference type="InterPro" id="IPR052536">
    <property type="entry name" value="ABC-4_Integral_Memb_Prot"/>
</dbReference>
<feature type="transmembrane region" description="Helical" evidence="6">
    <location>
        <begin position="286"/>
        <end position="306"/>
    </location>
</feature>
<comment type="subcellular location">
    <subcellularLocation>
        <location evidence="1 6">Cell membrane</location>
        <topology evidence="1 6">Multi-pass membrane protein</topology>
    </subcellularLocation>
</comment>
<dbReference type="GO" id="GO:0055085">
    <property type="term" value="P:transmembrane transport"/>
    <property type="evidence" value="ECO:0007669"/>
    <property type="project" value="UniProtKB-UniRule"/>
</dbReference>
<comment type="similarity">
    <text evidence="6">Belongs to the ABC-4 integral membrane protein family.</text>
</comment>
<dbReference type="Proteomes" id="UP000243255">
    <property type="component" value="Unassembled WGS sequence"/>
</dbReference>
<evidence type="ECO:0000256" key="6">
    <source>
        <dbReference type="PIRNR" id="PIRNR018968"/>
    </source>
</evidence>
<dbReference type="RefSeq" id="WP_073124148.1">
    <property type="nucleotide sequence ID" value="NZ_BAABCH010000006.1"/>
</dbReference>
<dbReference type="AlphaFoldDB" id="A0A1M5L8Y5"/>
<evidence type="ECO:0000256" key="4">
    <source>
        <dbReference type="ARBA" id="ARBA00022989"/>
    </source>
</evidence>
<dbReference type="OrthoDB" id="9781780at2"/>
<dbReference type="PANTHER" id="PTHR46795">
    <property type="entry name" value="ABC TRANSPORTER PERMEASE-RELATED-RELATED"/>
    <property type="match status" value="1"/>
</dbReference>
<keyword evidence="3 6" id="KW-0812">Transmembrane</keyword>
<evidence type="ECO:0000259" key="7">
    <source>
        <dbReference type="Pfam" id="PF02687"/>
    </source>
</evidence>
<feature type="transmembrane region" description="Helical" evidence="6">
    <location>
        <begin position="200"/>
        <end position="220"/>
    </location>
</feature>
<feature type="transmembrane region" description="Helical" evidence="6">
    <location>
        <begin position="569"/>
        <end position="589"/>
    </location>
</feature>
<keyword evidence="5 6" id="KW-0472">Membrane</keyword>
<keyword evidence="9" id="KW-1185">Reference proteome</keyword>
<evidence type="ECO:0000313" key="8">
    <source>
        <dbReference type="EMBL" id="SHG61471.1"/>
    </source>
</evidence>
<keyword evidence="4 6" id="KW-1133">Transmembrane helix</keyword>
<feature type="transmembrane region" description="Helical" evidence="6">
    <location>
        <begin position="153"/>
        <end position="173"/>
    </location>
</feature>
<evidence type="ECO:0000256" key="5">
    <source>
        <dbReference type="ARBA" id="ARBA00023136"/>
    </source>
</evidence>
<feature type="domain" description="ABC3 transporter permease C-terminal" evidence="7">
    <location>
        <begin position="61"/>
        <end position="179"/>
    </location>
</feature>
<proteinExistence type="inferred from homology"/>
<feature type="transmembrane region" description="Helical" evidence="6">
    <location>
        <begin position="514"/>
        <end position="535"/>
    </location>
</feature>
<evidence type="ECO:0000256" key="1">
    <source>
        <dbReference type="ARBA" id="ARBA00004651"/>
    </source>
</evidence>
<evidence type="ECO:0000313" key="9">
    <source>
        <dbReference type="Proteomes" id="UP000243255"/>
    </source>
</evidence>
<dbReference type="EMBL" id="FQWX01000004">
    <property type="protein sequence ID" value="SHG61471.1"/>
    <property type="molecule type" value="Genomic_DNA"/>
</dbReference>
<dbReference type="InterPro" id="IPR027022">
    <property type="entry name" value="ABC_permease_BceB-typ"/>
</dbReference>
<feature type="transmembrane region" description="Helical" evidence="6">
    <location>
        <begin position="226"/>
        <end position="253"/>
    </location>
</feature>
<organism evidence="8 9">
    <name type="scientific">Asaccharospora irregularis DSM 2635</name>
    <dbReference type="NCBI Taxonomy" id="1121321"/>
    <lineage>
        <taxon>Bacteria</taxon>
        <taxon>Bacillati</taxon>
        <taxon>Bacillota</taxon>
        <taxon>Clostridia</taxon>
        <taxon>Peptostreptococcales</taxon>
        <taxon>Peptostreptococcaceae</taxon>
        <taxon>Asaccharospora</taxon>
    </lineage>
</organism>
<sequence>MSFFKLSFMNLKQNLKNYGMYIFSMLFSIIVFYNFMTLMFSKQFTQIQDLATISSVSGMCIFVLFIFFVFFISYSSSFFIEQRKKEFGIYTFMGVENNKIALLFAQEGLLIGLISLVGGLIGGVLVNKVFLMTLVKISKLSVVMKFEVSKESLITTAIVFIGILLFVFIIEYIKLLRTDISKLINATNIYQSDNSKNKTLQGLLGVIIIAFAYIVILKYTKLNIPFPVAIILTVIMVIVGTMFLFKGFFTFIISKIIKNKKILYNGTNILSFNNIIFRIRDNNKTLAQVAVLITCCLTSIIVSITMKSLFTQGKEAEYPYSMTYISNSNDDIVDNAIKISKEEVKYKLSAEFIPYSISSNSKEKIPYIDDVWIMKYSDVENISKFRKLENEDKLLKRELKDNEAFFAIPGALINAFDFKVNLNIAGKNVKIVDAHTLNLFGRFNEGAVLIVNDDDYRYFSEKLSDAKISQVKAITLENFDNTSKISEYIKNSSDIEVYSVDNFDENSYNFINSIYFMGLFMSLVFVVSVGSIMYFKCISDASKDKKRFDTLRKIGTGQEYINKAIFKQVGIFFLLPILIAIVHSSVAGYAISKLFNQDGRLVILVTVVAFSIIYSAYYLITAKKYIDITK</sequence>
<evidence type="ECO:0000256" key="2">
    <source>
        <dbReference type="ARBA" id="ARBA00022475"/>
    </source>
</evidence>
<dbReference type="PIRSF" id="PIRSF018968">
    <property type="entry name" value="ABC_permease_BceB"/>
    <property type="match status" value="1"/>
</dbReference>
<keyword evidence="6" id="KW-0813">Transport</keyword>
<protein>
    <submittedName>
        <fullName evidence="8">Putative ABC transport system permease protein</fullName>
    </submittedName>
</protein>
<gene>
    <name evidence="8" type="ORF">SAMN04488530_10444</name>
</gene>
<dbReference type="STRING" id="1121321.SAMN04488530_10444"/>
<feature type="transmembrane region" description="Helical" evidence="6">
    <location>
        <begin position="53"/>
        <end position="80"/>
    </location>
</feature>
<name>A0A1M5L8Y5_9FIRM</name>
<feature type="transmembrane region" description="Helical" evidence="6">
    <location>
        <begin position="100"/>
        <end position="126"/>
    </location>
</feature>
<dbReference type="PANTHER" id="PTHR46795:SF3">
    <property type="entry name" value="ABC TRANSPORTER PERMEASE"/>
    <property type="match status" value="1"/>
</dbReference>
<keyword evidence="2 6" id="KW-1003">Cell membrane</keyword>
<feature type="transmembrane region" description="Helical" evidence="6">
    <location>
        <begin position="601"/>
        <end position="620"/>
    </location>
</feature>
<feature type="transmembrane region" description="Helical" evidence="6">
    <location>
        <begin position="21"/>
        <end position="41"/>
    </location>
</feature>
<dbReference type="Pfam" id="PF02687">
    <property type="entry name" value="FtsX"/>
    <property type="match status" value="1"/>
</dbReference>
<evidence type="ECO:0000256" key="3">
    <source>
        <dbReference type="ARBA" id="ARBA00022692"/>
    </source>
</evidence>
<dbReference type="GO" id="GO:0005886">
    <property type="term" value="C:plasma membrane"/>
    <property type="evidence" value="ECO:0007669"/>
    <property type="project" value="UniProtKB-SubCell"/>
</dbReference>
<accession>A0A1M5L8Y5</accession>
<dbReference type="InterPro" id="IPR003838">
    <property type="entry name" value="ABC3_permease_C"/>
</dbReference>